<feature type="compositionally biased region" description="Acidic residues" evidence="3">
    <location>
        <begin position="460"/>
        <end position="470"/>
    </location>
</feature>
<evidence type="ECO:0000313" key="5">
    <source>
        <dbReference type="EMBL" id="GAA99387.1"/>
    </source>
</evidence>
<protein>
    <recommendedName>
        <fullName evidence="2">pH-response regulator protein palC</fullName>
    </recommendedName>
</protein>
<dbReference type="OrthoDB" id="10266451at2759"/>
<dbReference type="STRING" id="764103.G7E9R8"/>
<comment type="similarity">
    <text evidence="1">Belongs to the palC family.</text>
</comment>
<keyword evidence="6" id="KW-1185">Reference proteome</keyword>
<reference evidence="5 6" key="2">
    <citation type="journal article" date="2012" name="Open Biol.">
        <title>Characteristics of nucleosomes and linker DNA regions on the genome of the basidiomycete Mixia osmundae revealed by mono- and dinucleosome mapping.</title>
        <authorList>
            <person name="Nishida H."/>
            <person name="Kondo S."/>
            <person name="Matsumoto T."/>
            <person name="Suzuki Y."/>
            <person name="Yoshikawa H."/>
            <person name="Taylor T.D."/>
            <person name="Sugiyama J."/>
        </authorList>
    </citation>
    <scope>NUCLEOTIDE SEQUENCE [LARGE SCALE GENOMIC DNA]</scope>
    <source>
        <strain evidence="6">CBS 9802 / IAM 14324 / JCM 22182 / KY 12970</strain>
    </source>
</reference>
<dbReference type="PROSITE" id="PS51180">
    <property type="entry name" value="BRO1"/>
    <property type="match status" value="1"/>
</dbReference>
<dbReference type="HOGENOM" id="CLU_027723_0_0_1"/>
<dbReference type="SMART" id="SM01041">
    <property type="entry name" value="BRO1"/>
    <property type="match status" value="1"/>
</dbReference>
<dbReference type="eggNOG" id="ENOG502QWTM">
    <property type="taxonomic scope" value="Eukaryota"/>
</dbReference>
<name>G7E9R8_MIXOS</name>
<reference evidence="5 6" key="1">
    <citation type="journal article" date="2011" name="J. Gen. Appl. Microbiol.">
        <title>Draft genome sequencing of the enigmatic basidiomycete Mixia osmundae.</title>
        <authorList>
            <person name="Nishida H."/>
            <person name="Nagatsuka Y."/>
            <person name="Sugiyama J."/>
        </authorList>
    </citation>
    <scope>NUCLEOTIDE SEQUENCE [LARGE SCALE GENOMIC DNA]</scope>
    <source>
        <strain evidence="6">CBS 9802 / IAM 14324 / JCM 22182 / KY 12970</strain>
    </source>
</reference>
<dbReference type="PANTHER" id="PTHR40463:SF1">
    <property type="entry name" value="PH-RESPONSE REGULATOR PROTEIN PALC"/>
    <property type="match status" value="1"/>
</dbReference>
<evidence type="ECO:0000313" key="6">
    <source>
        <dbReference type="Proteomes" id="UP000009131"/>
    </source>
</evidence>
<feature type="region of interest" description="Disordered" evidence="3">
    <location>
        <begin position="451"/>
        <end position="486"/>
    </location>
</feature>
<dbReference type="Proteomes" id="UP000009131">
    <property type="component" value="Unassembled WGS sequence"/>
</dbReference>
<dbReference type="GO" id="GO:0071467">
    <property type="term" value="P:cellular response to pH"/>
    <property type="evidence" value="ECO:0007669"/>
    <property type="project" value="InterPro"/>
</dbReference>
<dbReference type="InterPro" id="IPR038499">
    <property type="entry name" value="BRO1_sf"/>
</dbReference>
<dbReference type="InterPro" id="IPR004328">
    <property type="entry name" value="BRO1_dom"/>
</dbReference>
<evidence type="ECO:0000256" key="2">
    <source>
        <dbReference type="ARBA" id="ARBA00022193"/>
    </source>
</evidence>
<evidence type="ECO:0000259" key="4">
    <source>
        <dbReference type="PROSITE" id="PS51180"/>
    </source>
</evidence>
<proteinExistence type="inferred from homology"/>
<accession>G7E9R8</accession>
<dbReference type="AlphaFoldDB" id="G7E9R8"/>
<organism evidence="5 6">
    <name type="scientific">Mixia osmundae (strain CBS 9802 / IAM 14324 / JCM 22182 / KY 12970)</name>
    <dbReference type="NCBI Taxonomy" id="764103"/>
    <lineage>
        <taxon>Eukaryota</taxon>
        <taxon>Fungi</taxon>
        <taxon>Dikarya</taxon>
        <taxon>Basidiomycota</taxon>
        <taxon>Pucciniomycotina</taxon>
        <taxon>Mixiomycetes</taxon>
        <taxon>Mixiales</taxon>
        <taxon>Mixiaceae</taxon>
        <taxon>Mixia</taxon>
    </lineage>
</organism>
<dbReference type="InParanoid" id="G7E9R8"/>
<evidence type="ECO:0000256" key="1">
    <source>
        <dbReference type="ARBA" id="ARBA00010997"/>
    </source>
</evidence>
<dbReference type="Gene3D" id="1.25.40.280">
    <property type="entry name" value="alix/aip1 like domains"/>
    <property type="match status" value="1"/>
</dbReference>
<evidence type="ECO:0000256" key="3">
    <source>
        <dbReference type="SAM" id="MobiDB-lite"/>
    </source>
</evidence>
<sequence length="486" mass="52345">MSYLFDLPTTSAVSFADVLIDASGSSARAPQLAACTAARGRVRSQLKLAKRAAKRSAKGDKTGSSLHGPDWEAIIKVTQEYIPLVVSLQDCIDRDSLLCKTEPVFAWRPVLSSRLTRRPARLVLPSLRYELAAVLLTHALALANAASARVLSLGPYEHDKMLAESQRKANDEAINSDANMLTRASAIMTYLSAELLPVCETKAPSVKELPADLTKELTFALSKVLMADAERLAIRRLLSRSSADTALRPGPPLPRTHPSPGLLAKLYLNVYEHYDAARSTAKLVGGQRKTEDAHLSNDAKSIVLQSFRTYLSDGRAASLAIGYKWLGVEAGERMSKYGEAIGWLKLAREALQDLVSSGKPLASLLGRNKARAGRKSHLEAELASVEMFLTSYTQLNETITFEPVTTAATLLTRVPAGRSAMTVPKYELPKPIFSTTKSSIDMSSMQLALEGLDGGGDGAGSEDSDDDSDEQTGPSIGRYAGAGSYF</sequence>
<dbReference type="InterPro" id="IPR037505">
    <property type="entry name" value="pH-resp_palC"/>
</dbReference>
<dbReference type="EMBL" id="BABT02000220">
    <property type="protein sequence ID" value="GAA99387.1"/>
    <property type="molecule type" value="Genomic_DNA"/>
</dbReference>
<dbReference type="Pfam" id="PF03097">
    <property type="entry name" value="BRO1"/>
    <property type="match status" value="1"/>
</dbReference>
<comment type="caution">
    <text evidence="5">The sequence shown here is derived from an EMBL/GenBank/DDBJ whole genome shotgun (WGS) entry which is preliminary data.</text>
</comment>
<gene>
    <name evidence="5" type="primary">Mo06083</name>
    <name evidence="5" type="ORF">E5Q_06083</name>
</gene>
<dbReference type="PANTHER" id="PTHR40463">
    <property type="entry name" value="PH-RESPONSE REGULATOR PROTEIN PALC"/>
    <property type="match status" value="1"/>
</dbReference>
<dbReference type="GO" id="GO:0005886">
    <property type="term" value="C:plasma membrane"/>
    <property type="evidence" value="ECO:0007669"/>
    <property type="project" value="TreeGrafter"/>
</dbReference>
<feature type="domain" description="BRO1" evidence="4">
    <location>
        <begin position="1"/>
        <end position="385"/>
    </location>
</feature>